<evidence type="ECO:0000259" key="7">
    <source>
        <dbReference type="Pfam" id="PF24883"/>
    </source>
</evidence>
<dbReference type="GO" id="GO:0016829">
    <property type="term" value="F:lyase activity"/>
    <property type="evidence" value="ECO:0007669"/>
    <property type="project" value="UniProtKB-KW"/>
</dbReference>
<accession>A0A1Z4LPC8</accession>
<dbReference type="InterPro" id="IPR021133">
    <property type="entry name" value="HEAT_type_2"/>
</dbReference>
<keyword evidence="3" id="KW-0677">Repeat</keyword>
<gene>
    <name evidence="8" type="ORF">NIES267_26060</name>
</gene>
<proteinExistence type="inferred from homology"/>
<dbReference type="GO" id="GO:0016491">
    <property type="term" value="F:oxidoreductase activity"/>
    <property type="evidence" value="ECO:0007669"/>
    <property type="project" value="TreeGrafter"/>
</dbReference>
<dbReference type="SUPFAM" id="SSF52540">
    <property type="entry name" value="P-loop containing nucleoside triphosphate hydrolases"/>
    <property type="match status" value="1"/>
</dbReference>
<comment type="similarity">
    <text evidence="1">Belongs to the CpcE/RpcE/PecE family.</text>
</comment>
<dbReference type="SMART" id="SM00567">
    <property type="entry name" value="EZ_HEAT"/>
    <property type="match status" value="12"/>
</dbReference>
<dbReference type="InterPro" id="IPR056884">
    <property type="entry name" value="NPHP3-like_N"/>
</dbReference>
<dbReference type="Gene3D" id="2.40.10.10">
    <property type="entry name" value="Trypsin-like serine proteases"/>
    <property type="match status" value="2"/>
</dbReference>
<dbReference type="Gene3D" id="3.40.50.300">
    <property type="entry name" value="P-loop containing nucleotide triphosphate hydrolases"/>
    <property type="match status" value="1"/>
</dbReference>
<dbReference type="OrthoDB" id="434212at2"/>
<keyword evidence="4" id="KW-0605">Phycobilisome</keyword>
<feature type="domain" description="Nephrocystin 3-like N-terminal" evidence="7">
    <location>
        <begin position="294"/>
        <end position="438"/>
    </location>
</feature>
<dbReference type="Proteomes" id="UP000218418">
    <property type="component" value="Chromosome"/>
</dbReference>
<evidence type="ECO:0000313" key="8">
    <source>
        <dbReference type="EMBL" id="BAY83120.1"/>
    </source>
</evidence>
<dbReference type="InterPro" id="IPR009003">
    <property type="entry name" value="Peptidase_S1_PA"/>
</dbReference>
<evidence type="ECO:0000313" key="9">
    <source>
        <dbReference type="Proteomes" id="UP000218418"/>
    </source>
</evidence>
<dbReference type="InterPro" id="IPR016024">
    <property type="entry name" value="ARM-type_fold"/>
</dbReference>
<dbReference type="Pfam" id="PF13365">
    <property type="entry name" value="Trypsin_2"/>
    <property type="match status" value="1"/>
</dbReference>
<organism evidence="8 9">
    <name type="scientific">Calothrix parasitica NIES-267</name>
    <dbReference type="NCBI Taxonomy" id="1973488"/>
    <lineage>
        <taxon>Bacteria</taxon>
        <taxon>Bacillati</taxon>
        <taxon>Cyanobacteriota</taxon>
        <taxon>Cyanophyceae</taxon>
        <taxon>Nostocales</taxon>
        <taxon>Calotrichaceae</taxon>
        <taxon>Calothrix</taxon>
    </lineage>
</organism>
<dbReference type="AlphaFoldDB" id="A0A1Z4LPC8"/>
<dbReference type="Pfam" id="PF13646">
    <property type="entry name" value="HEAT_2"/>
    <property type="match status" value="3"/>
</dbReference>
<dbReference type="SUPFAM" id="SSF50494">
    <property type="entry name" value="Trypsin-like serine proteases"/>
    <property type="match status" value="1"/>
</dbReference>
<dbReference type="InterPro" id="IPR011989">
    <property type="entry name" value="ARM-like"/>
</dbReference>
<dbReference type="Gene3D" id="1.25.10.10">
    <property type="entry name" value="Leucine-rich Repeat Variant"/>
    <property type="match status" value="5"/>
</dbReference>
<keyword evidence="2" id="KW-0042">Antenna complex</keyword>
<keyword evidence="9" id="KW-1185">Reference proteome</keyword>
<keyword evidence="5" id="KW-0456">Lyase</keyword>
<dbReference type="Pfam" id="PF03130">
    <property type="entry name" value="HEAT_PBS"/>
    <property type="match status" value="1"/>
</dbReference>
<dbReference type="EMBL" id="AP018227">
    <property type="protein sequence ID" value="BAY83120.1"/>
    <property type="molecule type" value="Genomic_DNA"/>
</dbReference>
<evidence type="ECO:0000256" key="1">
    <source>
        <dbReference type="ARBA" id="ARBA00009299"/>
    </source>
</evidence>
<dbReference type="InterPro" id="IPR027417">
    <property type="entry name" value="P-loop_NTPase"/>
</dbReference>
<dbReference type="PANTHER" id="PTHR12697:SF5">
    <property type="entry name" value="DEOXYHYPUSINE HYDROXYLASE"/>
    <property type="match status" value="1"/>
</dbReference>
<evidence type="ECO:0000256" key="2">
    <source>
        <dbReference type="ARBA" id="ARBA00022549"/>
    </source>
</evidence>
<dbReference type="GO" id="GO:0030089">
    <property type="term" value="C:phycobilisome"/>
    <property type="evidence" value="ECO:0007669"/>
    <property type="project" value="UniProtKB-KW"/>
</dbReference>
<dbReference type="InterPro" id="IPR004155">
    <property type="entry name" value="PBS_lyase_HEAT"/>
</dbReference>
<evidence type="ECO:0000256" key="6">
    <source>
        <dbReference type="ARBA" id="ARBA00045876"/>
    </source>
</evidence>
<dbReference type="Pfam" id="PF24883">
    <property type="entry name" value="NPHP3_N"/>
    <property type="match status" value="1"/>
</dbReference>
<dbReference type="PROSITE" id="PS50077">
    <property type="entry name" value="HEAT_REPEAT"/>
    <property type="match status" value="1"/>
</dbReference>
<comment type="function">
    <text evidence="6">Catalyzes the hydroxylation of the N(6)-(4-aminobutyl)-L-lysine intermediate produced by deoxyhypusine synthase/DHPS on a critical lysine of the eukaryotic translation initiation factor 5A/eIF-5A. This is the second step of the post-translational modification of that lysine into an unusual amino acid residue named hypusine. Hypusination is unique to mature eIF-5A factor and is essential for its function.</text>
</comment>
<name>A0A1Z4LPC8_9CYAN</name>
<protein>
    <submittedName>
        <fullName evidence="8">HEAT domain protein repeat-containing protein</fullName>
    </submittedName>
</protein>
<dbReference type="PANTHER" id="PTHR12697">
    <property type="entry name" value="PBS LYASE HEAT-LIKE PROTEIN"/>
    <property type="match status" value="1"/>
</dbReference>
<reference evidence="8 9" key="1">
    <citation type="submission" date="2017-06" db="EMBL/GenBank/DDBJ databases">
        <title>Genome sequencing of cyanobaciteial culture collection at National Institute for Environmental Studies (NIES).</title>
        <authorList>
            <person name="Hirose Y."/>
            <person name="Shimura Y."/>
            <person name="Fujisawa T."/>
            <person name="Nakamura Y."/>
            <person name="Kawachi M."/>
        </authorList>
    </citation>
    <scope>NUCLEOTIDE SEQUENCE [LARGE SCALE GENOMIC DNA]</scope>
    <source>
        <strain evidence="8 9">NIES-267</strain>
    </source>
</reference>
<sequence>MSSYSLDNLRESMVKILNPNNNNVAGSGFIIRENGYLITCHHVIYLLNSLQVEYRGKVYEADWCAEFSNPEVDIAVLKINVENAKAVPIISPPDLSTSVKVYGFPPNKSNNFPQGFDVDGKNITPSAPINSVSTYQVREIKNPSNPWNKLPQENSTFLSHRIDTKVESGSSGGAVFAEDLGGVVGIIQCSKSDTSYVIRWDNIRDELERLGLEPQKNAVCEFLEDIENNFKYIPLFHSKQQILLKKQYIPIQVSLETKRKDVEDFVVRDVESANELKRIYAIKGIGEETQPTKVEWKEAKQEHEKIMVLADPGMGKSTLLRMEAGLKAAEERLNLASHSSSQLTARIENLIFPLFLRLSDLDEQSGEVIDIIPKIIQRNYPKTAPGILHLLQEKLQQGNCWLFLDALDEVPKENRDRLKQKLSRFTRNYPCRIICTSRIVGYGGAFVDGAKEVEIVPFSQKQTEEYIQTWFTNAAGYIEDDFVSAEKLITELQDKPQISGLTQNPLLLSLVCSLYQTKGLELPARKAQVYKTAVDYMLEKWSQNRNPTSQGVISTKKRLLEDLAYHFSCQGKEVFDSNELYNYRHGNDKLIDELCEEDGIIQKLTREGEQYLFLHRTFQEYFTAAYLNREIEKNQRDGIALARKLFWEYDFHETLILLAGLMENPFPLIKAIANEKDDIFKTQLFLAGRCLAECQRYQEENQKLVRNIVDRICECWQRYPGVSFIESAVVTFGQSNSQIVEKFIFSLNDSRTSVRISAAEALGKIGNPIATEPLITAFNDSKSSVRSDAAEALGEIGNPIATELLITALNDSRTYVRSSAARALGKIGNPIATEPLITALNDSNYFVINFAAEALGKIGNPIATQPLITALNDSDSDLRISAAWALGEIGHPIATEALITALNDSDAPLRSNAARVLGYIGNPIATEPLITALNDSTYFVRSSAAWALGKIGNPIATQPLITALNNSDSSKRIYAAVALGYIGNPIATEPLITALNNLNILVRSDAAVALGEIGNPIATEPLITALNDSDSDVRSSAAKALGKIGNPIAVEGLITALNDSDARVRSNAAEVLGKIGNPIAVEGLITSLNDPDSVVRIYAARALGYFANPIAVEGLITALNDSKDWVTRDPAEALSKIGNSETLATIIKSPEINIYDKNIFPLARTLALRFSKKPPRNKKGQPLIPLYPELVKYNPAWSFVKKLVKKLQSPHN</sequence>
<dbReference type="InterPro" id="IPR043504">
    <property type="entry name" value="Peptidase_S1_PA_chymotrypsin"/>
</dbReference>
<evidence type="ECO:0000256" key="4">
    <source>
        <dbReference type="ARBA" id="ARBA00022738"/>
    </source>
</evidence>
<dbReference type="SUPFAM" id="SSF48371">
    <property type="entry name" value="ARM repeat"/>
    <property type="match status" value="1"/>
</dbReference>
<evidence type="ECO:0000256" key="5">
    <source>
        <dbReference type="ARBA" id="ARBA00023239"/>
    </source>
</evidence>
<evidence type="ECO:0000256" key="3">
    <source>
        <dbReference type="ARBA" id="ARBA00022737"/>
    </source>
</evidence>